<organism evidence="1 2">
    <name type="scientific">Robiginitalea biformata (strain ATCC BAA-864 / DSM 15991 / KCTC 12146 / HTCC2501)</name>
    <dbReference type="NCBI Taxonomy" id="313596"/>
    <lineage>
        <taxon>Bacteria</taxon>
        <taxon>Pseudomonadati</taxon>
        <taxon>Bacteroidota</taxon>
        <taxon>Flavobacteriia</taxon>
        <taxon>Flavobacteriales</taxon>
        <taxon>Flavobacteriaceae</taxon>
        <taxon>Robiginitalea</taxon>
    </lineage>
</organism>
<keyword evidence="1" id="KW-0378">Hydrolase</keyword>
<keyword evidence="2" id="KW-1185">Reference proteome</keyword>
<dbReference type="STRING" id="313596.RB2501_02770"/>
<dbReference type="eggNOG" id="ENOG5033BNC">
    <property type="taxonomic scope" value="Bacteria"/>
</dbReference>
<dbReference type="KEGG" id="rbi:RB2501_02770"/>
<reference evidence="1 2" key="1">
    <citation type="journal article" date="2009" name="J. Bacteriol.">
        <title>Complete genome sequence of Robiginitalea biformata HTCC2501.</title>
        <authorList>
            <person name="Oh H.M."/>
            <person name="Giovannoni S.J."/>
            <person name="Lee K."/>
            <person name="Ferriera S."/>
            <person name="Johnson J."/>
            <person name="Cho J.C."/>
        </authorList>
    </citation>
    <scope>NUCLEOTIDE SEQUENCE [LARGE SCALE GENOMIC DNA]</scope>
    <source>
        <strain evidence="2">ATCC BAA-864 / HTCC2501 / KCTC 12146</strain>
    </source>
</reference>
<dbReference type="HOGENOM" id="CLU_204654_0_0_10"/>
<evidence type="ECO:0000313" key="1">
    <source>
        <dbReference type="EMBL" id="EAR14312.1"/>
    </source>
</evidence>
<dbReference type="Pfam" id="PF20027">
    <property type="entry name" value="DUF6435"/>
    <property type="match status" value="1"/>
</dbReference>
<name>A4CPJ1_ROBBH</name>
<sequence>MGTFYPINRYDMFGFLKSRTPREKLEVRYKKLLGEAHKLSQTNRSQGDAKYAEAEAVLKEIEMLDSGA</sequence>
<evidence type="ECO:0000313" key="2">
    <source>
        <dbReference type="Proteomes" id="UP000009049"/>
    </source>
</evidence>
<dbReference type="Proteomes" id="UP000009049">
    <property type="component" value="Chromosome"/>
</dbReference>
<gene>
    <name evidence="1" type="ordered locus">RB2501_02770</name>
</gene>
<dbReference type="EMBL" id="CP001712">
    <property type="protein sequence ID" value="EAR14312.1"/>
    <property type="molecule type" value="Genomic_DNA"/>
</dbReference>
<proteinExistence type="predicted"/>
<dbReference type="AlphaFoldDB" id="A4CPJ1"/>
<accession>A4CPJ1</accession>
<dbReference type="InterPro" id="IPR045493">
    <property type="entry name" value="DUF6435"/>
</dbReference>
<dbReference type="NCBIfam" id="NF033487">
    <property type="entry name" value="Lacal_2735_fam"/>
    <property type="match status" value="1"/>
</dbReference>
<protein>
    <submittedName>
        <fullName evidence="1">GTP cyclohydrolase I</fullName>
    </submittedName>
</protein>
<dbReference type="GO" id="GO:0016787">
    <property type="term" value="F:hydrolase activity"/>
    <property type="evidence" value="ECO:0007669"/>
    <property type="project" value="UniProtKB-KW"/>
</dbReference>